<dbReference type="EMBL" id="SWJQ01001273">
    <property type="protein sequence ID" value="TRZ08667.1"/>
    <property type="molecule type" value="Genomic_DNA"/>
</dbReference>
<evidence type="ECO:0000313" key="2">
    <source>
        <dbReference type="Proteomes" id="UP000796761"/>
    </source>
</evidence>
<keyword evidence="2" id="KW-1185">Reference proteome</keyword>
<protein>
    <submittedName>
        <fullName evidence="1">Uncharacterized protein</fullName>
    </submittedName>
</protein>
<name>A0A8K1FZ11_9PASS</name>
<reference evidence="1" key="1">
    <citation type="submission" date="2019-04" db="EMBL/GenBank/DDBJ databases">
        <title>Genome assembly of Zosterops borbonicus 15179.</title>
        <authorList>
            <person name="Leroy T."/>
            <person name="Anselmetti Y."/>
            <person name="Tilak M.-K."/>
            <person name="Nabholz B."/>
        </authorList>
    </citation>
    <scope>NUCLEOTIDE SEQUENCE</scope>
    <source>
        <strain evidence="1">HGM_15179</strain>
        <tissue evidence="1">Muscle</tissue>
    </source>
</reference>
<feature type="non-terminal residue" evidence="1">
    <location>
        <position position="86"/>
    </location>
</feature>
<gene>
    <name evidence="1" type="ORF">HGM15179_018441</name>
</gene>
<dbReference type="AlphaFoldDB" id="A0A8K1FZ11"/>
<comment type="caution">
    <text evidence="1">The sequence shown here is derived from an EMBL/GenBank/DDBJ whole genome shotgun (WGS) entry which is preliminary data.</text>
</comment>
<dbReference type="OrthoDB" id="10564352at2759"/>
<accession>A0A8K1FZ11</accession>
<proteinExistence type="predicted"/>
<dbReference type="Proteomes" id="UP000796761">
    <property type="component" value="Unassembled WGS sequence"/>
</dbReference>
<evidence type="ECO:0000313" key="1">
    <source>
        <dbReference type="EMBL" id="TRZ08667.1"/>
    </source>
</evidence>
<sequence>LEITQLEEQKVDEAIQPRLEITQLEEQKVDEAIQPSSRFQMSVRIPASIQVLEMSGVDPVVGTLLGSASFFTIGRDAALPVRLFDP</sequence>
<organism evidence="1 2">
    <name type="scientific">Zosterops borbonicus</name>
    <dbReference type="NCBI Taxonomy" id="364589"/>
    <lineage>
        <taxon>Eukaryota</taxon>
        <taxon>Metazoa</taxon>
        <taxon>Chordata</taxon>
        <taxon>Craniata</taxon>
        <taxon>Vertebrata</taxon>
        <taxon>Euteleostomi</taxon>
        <taxon>Archelosauria</taxon>
        <taxon>Archosauria</taxon>
        <taxon>Dinosauria</taxon>
        <taxon>Saurischia</taxon>
        <taxon>Theropoda</taxon>
        <taxon>Coelurosauria</taxon>
        <taxon>Aves</taxon>
        <taxon>Neognathae</taxon>
        <taxon>Neoaves</taxon>
        <taxon>Telluraves</taxon>
        <taxon>Australaves</taxon>
        <taxon>Passeriformes</taxon>
        <taxon>Sylvioidea</taxon>
        <taxon>Zosteropidae</taxon>
        <taxon>Zosterops</taxon>
    </lineage>
</organism>